<dbReference type="SUPFAM" id="SSF63446">
    <property type="entry name" value="Type I dockerin domain"/>
    <property type="match status" value="1"/>
</dbReference>
<dbReference type="RefSeq" id="WP_145074231.1">
    <property type="nucleotide sequence ID" value="NZ_CP036298.1"/>
</dbReference>
<sequence>MTVFFGKLNSLCRPNITIHKSPHRSPLRARVNRFEHLEARELLTTLYPATGAYYSSGSYLNHHVTVMGKDVQSGHNGISGVVEVYVGNNKSAAVESVKLNLKAVAPGTDNSVNLYGYAADGSITVDDLHRAAELVRSFTVSDGGVYEIDVTGFTKQVLQEGSQYLGFRFEAGTDSTWIGFGTSALRHKSPTFDLVIEEPDLEAESLGWQEFAGEPSDSGWKQHDFPIEYRLNVDQQYDTGAAIDFYWASSTTEDAILGEAIHSVPIESHGDAKHQGIIAREVIGRWGAPPADATHLLMVIDPGENADADPNNNVAAMEIATDIVFEGMDWLSFGGVSGGYSVRGFVVNETSIDLGFYWSTDGNWDENVDPAANRIVERPATLGNHLFEVENTSFLAVLDHPYLIALVDAPAPLERIWESDETNNDFALYAPDAVDIDVVVKPSTEQALKGETITFETTITNRSPFAVDLKLRSVPTFSGRNSAPAIDPTVRHETLATSRTYSFVESVEPKWDWIPPDFPLKETGRVDFWENTIKATLADALSTIGIVGTAASAAITTGELAAAFQITAGLLYEYQEAETSGSFSLIVEPQLFSDESKNPDLTELKEFVARVDQEKITAFDQFVIDWKSMQYHLATLNLSLSAAKLPSSLIALEMQRLVSRLGILDDAWERALDPPDAQFREFSLAAVQIPNIVSNLESSPLKKQQVLDYAADSLNEALNASIDKKDGAIVGSSLQWRMEQMQAASNQAHRKFLLKAKSIALSTVLEPYLNTLLPQDQASAARFREQGLAPELQQTLQDAGWSEEVIAAIDQDFKTTAIGDIQSLSSELHVASAYSLGFSAAFDSMTLLKESIFIQTELEQETRGLSAAEQSELKYLKDRLAELAGSPSAPVSTPTDGVFERATELAAASRRIALETGNYSAVSPYLDTAYSAMISGSVYFASLSDLSETIQAFVSDGNIAANYAVELHGLVDNAQSAIAGGEWTQVETRVNAIRQSLVGAVPTDMDAESKRTLINYLEYIAETLAHSTEIRGPEIQSAIQSVEVGRLEKIVLQEPWTILEAQLGNLGGGLLRVSVDADAGQISIGETDDLTINENSEILIDGLSVASFRPAAAGQLLLALHVSATTERVATILEALTLTSAARHSGTPKTLKVEIADAAAGSGEFELQIVETIKFPKWNAPQPLDTNDDGTVSPLDALIIINLLNSGQAPSVISSEFEAPFIDSSRDNFVSPIDVLLIINHLNGQAGGEGERISDLETNGQAVSPGLATPDIGLSTRERALQSYGFSALQPKLHGANARNLGSFADSVLRNTYARTPIEPLPPSESGSSRISLARRNAHVASRVQIVESLSCVDDLVSSDWLKGWFKDLSLQSISNLGSDNTLKPA</sequence>
<proteinExistence type="predicted"/>
<dbReference type="GO" id="GO:0000272">
    <property type="term" value="P:polysaccharide catabolic process"/>
    <property type="evidence" value="ECO:0007669"/>
    <property type="project" value="InterPro"/>
</dbReference>
<reference evidence="1 2" key="1">
    <citation type="submission" date="2019-02" db="EMBL/GenBank/DDBJ databases">
        <title>Deep-cultivation of Planctomycetes and their phenomic and genomic characterization uncovers novel biology.</title>
        <authorList>
            <person name="Wiegand S."/>
            <person name="Jogler M."/>
            <person name="Boedeker C."/>
            <person name="Pinto D."/>
            <person name="Vollmers J."/>
            <person name="Rivas-Marin E."/>
            <person name="Kohn T."/>
            <person name="Peeters S.H."/>
            <person name="Heuer A."/>
            <person name="Rast P."/>
            <person name="Oberbeckmann S."/>
            <person name="Bunk B."/>
            <person name="Jeske O."/>
            <person name="Meyerdierks A."/>
            <person name="Storesund J.E."/>
            <person name="Kallscheuer N."/>
            <person name="Luecker S."/>
            <person name="Lage O.M."/>
            <person name="Pohl T."/>
            <person name="Merkel B.J."/>
            <person name="Hornburger P."/>
            <person name="Mueller R.-W."/>
            <person name="Bruemmer F."/>
            <person name="Labrenz M."/>
            <person name="Spormann A.M."/>
            <person name="Op den Camp H."/>
            <person name="Overmann J."/>
            <person name="Amann R."/>
            <person name="Jetten M.S.M."/>
            <person name="Mascher T."/>
            <person name="Medema M.H."/>
            <person name="Devos D.P."/>
            <person name="Kaster A.-K."/>
            <person name="Ovreas L."/>
            <person name="Rohde M."/>
            <person name="Galperin M.Y."/>
            <person name="Jogler C."/>
        </authorList>
    </citation>
    <scope>NUCLEOTIDE SEQUENCE [LARGE SCALE GENOMIC DNA]</scope>
    <source>
        <strain evidence="1 2">Q31a</strain>
    </source>
</reference>
<evidence type="ECO:0000313" key="1">
    <source>
        <dbReference type="EMBL" id="QDV22546.1"/>
    </source>
</evidence>
<dbReference type="EMBL" id="CP036298">
    <property type="protein sequence ID" value="QDV22546.1"/>
    <property type="molecule type" value="Genomic_DNA"/>
</dbReference>
<organism evidence="1 2">
    <name type="scientific">Aureliella helgolandensis</name>
    <dbReference type="NCBI Taxonomy" id="2527968"/>
    <lineage>
        <taxon>Bacteria</taxon>
        <taxon>Pseudomonadati</taxon>
        <taxon>Planctomycetota</taxon>
        <taxon>Planctomycetia</taxon>
        <taxon>Pirellulales</taxon>
        <taxon>Pirellulaceae</taxon>
        <taxon>Aureliella</taxon>
    </lineage>
</organism>
<keyword evidence="2" id="KW-1185">Reference proteome</keyword>
<accession>A0A518G1T0</accession>
<evidence type="ECO:0008006" key="3">
    <source>
        <dbReference type="Google" id="ProtNLM"/>
    </source>
</evidence>
<evidence type="ECO:0000313" key="2">
    <source>
        <dbReference type="Proteomes" id="UP000318017"/>
    </source>
</evidence>
<dbReference type="GO" id="GO:0004553">
    <property type="term" value="F:hydrolase activity, hydrolyzing O-glycosyl compounds"/>
    <property type="evidence" value="ECO:0007669"/>
    <property type="project" value="InterPro"/>
</dbReference>
<name>A0A518G1T0_9BACT</name>
<protein>
    <recommendedName>
        <fullName evidence="3">Dockerin type I repeat protein</fullName>
    </recommendedName>
</protein>
<dbReference type="InterPro" id="IPR036439">
    <property type="entry name" value="Dockerin_dom_sf"/>
</dbReference>
<dbReference type="Proteomes" id="UP000318017">
    <property type="component" value="Chromosome"/>
</dbReference>
<gene>
    <name evidence="1" type="ORF">Q31a_08320</name>
</gene>
<dbReference type="KEGG" id="ahel:Q31a_08320"/>
<dbReference type="OrthoDB" id="8198236at2"/>
<dbReference type="InterPro" id="IPR002105">
    <property type="entry name" value="Dockerin_1_rpt"/>
</dbReference>
<dbReference type="Pfam" id="PF00404">
    <property type="entry name" value="Dockerin_1"/>
    <property type="match status" value="1"/>
</dbReference>